<feature type="domain" description="Baseplate J-like C-terminal" evidence="4">
    <location>
        <begin position="315"/>
        <end position="405"/>
    </location>
</feature>
<dbReference type="PANTHER" id="PTHR37829:SF3">
    <property type="entry name" value="PROTEIN JAYE-RELATED"/>
    <property type="match status" value="1"/>
</dbReference>
<comment type="caution">
    <text evidence="5">The sequence shown here is derived from an EMBL/GenBank/DDBJ whole genome shotgun (WGS) entry which is preliminary data.</text>
</comment>
<feature type="region of interest" description="Disordered" evidence="2">
    <location>
        <begin position="386"/>
        <end position="407"/>
    </location>
</feature>
<evidence type="ECO:0000259" key="3">
    <source>
        <dbReference type="Pfam" id="PF26078"/>
    </source>
</evidence>
<sequence length="407" mass="44221">MFEDMTYETLLARALSRVTSVGDKREGSMVMNGVAPSMAELAQLYIAADFVFQATYIATAPREYLIRRAADRSMAPYPASQAVFRAEFNIEVPVGTRFSCEDLNFAVTARMDTSYDTETGLSHQVTCETPGTVANSYSGALVPVEYVQGLTHAELVELLIPGDDEEETETFRQRVLDSFQSQAFGGNQADYREQVLAMPGVGDVKVHAVWNEGLAPSSLIPDKGVESWYNETVDTLEDDVATWLTAVYTAAKNKLLTVGGVVKLVVMASDYKAPSPTLLEEIQTAIDPIQNAGEGLGVAPIGHVVSVVGVAAESVDIELHLTYAQGWDWESAKSYIEKVIDSYFQELARSWAGSDFLTVRISQIESRILSECSDMVTDIGGTKINGKESNHALSPDSIPARGEVTDG</sequence>
<dbReference type="RefSeq" id="WP_172697976.1">
    <property type="nucleotide sequence ID" value="NZ_WKPR01000022.1"/>
</dbReference>
<evidence type="ECO:0000256" key="2">
    <source>
        <dbReference type="SAM" id="MobiDB-lite"/>
    </source>
</evidence>
<evidence type="ECO:0000256" key="1">
    <source>
        <dbReference type="ARBA" id="ARBA00038087"/>
    </source>
</evidence>
<dbReference type="AlphaFoldDB" id="A0A6I2R8R8"/>
<gene>
    <name evidence="5" type="ORF">GKE97_18300</name>
</gene>
<dbReference type="Pfam" id="PF26079">
    <property type="entry name" value="Baseplate_J_C"/>
    <property type="match status" value="1"/>
</dbReference>
<name>A0A6I2R8R8_FLAPL</name>
<proteinExistence type="inferred from homology"/>
<evidence type="ECO:0000313" key="6">
    <source>
        <dbReference type="Proteomes" id="UP000434475"/>
    </source>
</evidence>
<organism evidence="5 6">
    <name type="scientific">Flavonifractor plautii</name>
    <name type="common">Fusobacterium plautii</name>
    <dbReference type="NCBI Taxonomy" id="292800"/>
    <lineage>
        <taxon>Bacteria</taxon>
        <taxon>Bacillati</taxon>
        <taxon>Bacillota</taxon>
        <taxon>Clostridia</taxon>
        <taxon>Eubacteriales</taxon>
        <taxon>Oscillospiraceae</taxon>
        <taxon>Flavonifractor</taxon>
    </lineage>
</organism>
<evidence type="ECO:0000259" key="4">
    <source>
        <dbReference type="Pfam" id="PF26079"/>
    </source>
</evidence>
<accession>A0A6I2R8R8</accession>
<dbReference type="Proteomes" id="UP000434475">
    <property type="component" value="Unassembled WGS sequence"/>
</dbReference>
<reference evidence="5 6" key="1">
    <citation type="journal article" date="2019" name="Nat. Med.">
        <title>A library of human gut bacterial isolates paired with longitudinal multiomics data enables mechanistic microbiome research.</title>
        <authorList>
            <person name="Poyet M."/>
            <person name="Groussin M."/>
            <person name="Gibbons S.M."/>
            <person name="Avila-Pacheco J."/>
            <person name="Jiang X."/>
            <person name="Kearney S.M."/>
            <person name="Perrotta A.R."/>
            <person name="Berdy B."/>
            <person name="Zhao S."/>
            <person name="Lieberman T.D."/>
            <person name="Swanson P.K."/>
            <person name="Smith M."/>
            <person name="Roesemann S."/>
            <person name="Alexander J.E."/>
            <person name="Rich S.A."/>
            <person name="Livny J."/>
            <person name="Vlamakis H."/>
            <person name="Clish C."/>
            <person name="Bullock K."/>
            <person name="Deik A."/>
            <person name="Scott J."/>
            <person name="Pierce K.A."/>
            <person name="Xavier R.J."/>
            <person name="Alm E.J."/>
        </authorList>
    </citation>
    <scope>NUCLEOTIDE SEQUENCE [LARGE SCALE GENOMIC DNA]</scope>
    <source>
        <strain evidence="5 6">BIOML-A2</strain>
    </source>
</reference>
<dbReference type="InterPro" id="IPR052399">
    <property type="entry name" value="Phage_Baseplate_Assmbl_Protein"/>
</dbReference>
<protein>
    <submittedName>
        <fullName evidence="5">Phage tail protein</fullName>
    </submittedName>
</protein>
<feature type="domain" description="Baseplate J-like central" evidence="3">
    <location>
        <begin position="247"/>
        <end position="309"/>
    </location>
</feature>
<comment type="similarity">
    <text evidence="1">Belongs to the Mu gp47/PBSX XkdT family.</text>
</comment>
<dbReference type="EMBL" id="WKPR01000022">
    <property type="protein sequence ID" value="MSB21450.1"/>
    <property type="molecule type" value="Genomic_DNA"/>
</dbReference>
<dbReference type="Pfam" id="PF26078">
    <property type="entry name" value="Baseplate_J_M"/>
    <property type="match status" value="1"/>
</dbReference>
<dbReference type="InterPro" id="IPR058531">
    <property type="entry name" value="Baseplate_J_M"/>
</dbReference>
<dbReference type="InterPro" id="IPR058530">
    <property type="entry name" value="Baseplate_J-like_C"/>
</dbReference>
<dbReference type="PANTHER" id="PTHR37829">
    <property type="entry name" value="PHAGE-LIKE ELEMENT PBSX PROTEIN XKDT"/>
    <property type="match status" value="1"/>
</dbReference>
<evidence type="ECO:0000313" key="5">
    <source>
        <dbReference type="EMBL" id="MSB21450.1"/>
    </source>
</evidence>